<dbReference type="Proteomes" id="UP000826793">
    <property type="component" value="Unassembled WGS sequence"/>
</dbReference>
<dbReference type="PANTHER" id="PTHR42842:SF3">
    <property type="entry name" value="FAD_NAD(P)-BINDING OXIDOREDUCTASE FAMILY PROTEIN"/>
    <property type="match status" value="1"/>
</dbReference>
<evidence type="ECO:0000313" key="2">
    <source>
        <dbReference type="EMBL" id="HJB98099.1"/>
    </source>
</evidence>
<feature type="domain" description="FAD-dependent protein C-terminal" evidence="1">
    <location>
        <begin position="282"/>
        <end position="478"/>
    </location>
</feature>
<dbReference type="AlphaFoldDB" id="A0A9D2SF36"/>
<dbReference type="InterPro" id="IPR028348">
    <property type="entry name" value="FAD-binding_protein"/>
</dbReference>
<protein>
    <recommendedName>
        <fullName evidence="1">FAD-dependent protein C-terminal domain-containing protein</fullName>
    </recommendedName>
</protein>
<dbReference type="InterPro" id="IPR036188">
    <property type="entry name" value="FAD/NAD-bd_sf"/>
</dbReference>
<comment type="caution">
    <text evidence="2">The sequence shown here is derived from an EMBL/GenBank/DDBJ whole genome shotgun (WGS) entry which is preliminary data.</text>
</comment>
<dbReference type="Pfam" id="PF21688">
    <property type="entry name" value="FAD-depend_C"/>
    <property type="match status" value="1"/>
</dbReference>
<evidence type="ECO:0000313" key="3">
    <source>
        <dbReference type="Proteomes" id="UP000826793"/>
    </source>
</evidence>
<accession>A0A9D2SF36</accession>
<proteinExistence type="predicted"/>
<sequence length="531" mass="56383">MLKLTGLPVPLDFGENELKQAAAKKLRIPERAIADVRLTKKSVDARKKDRLHFVCSVEVAVDGEDRLLFRRRDNGVQKAVPYRYEPPQGGKLPQRPVVVGFGPAGMFAALLLAKCGQEPIVLERGQAVEDRETTVQRFWKERALDPQSNVQFGEGGAGTFSDGKLTTGTGDGRIRHVLEELVKAGAPEEILYEAKPHIGTDKLPGVVRSIRQQIITLGGEVRFSTQVTGFRLKDGRLAGLVLRTPAGEEVLECSQVILAIGHSARDTFAELHRLGLPMEAKAFSVGARIEHPAALIDRAQYGAFAGHPALGAADYKLSCHLENGRGVYTFCMCPGGYVTGAASEEGGVVTNGMSPWARDGKNSNAALLVGVTPADFGVEGPLAGVAFQREIEQAAFRLGGGAYSAPAQRVADLLAGVPSKGFAQVLPTYEPGVVPSDLSRCLPGFVVDSMKAALPLLGRRLRGFDSGDAVLTAPETRSSSPVRILRDENCQSPLAQGLYPCGEGAGYAGGIVSAAVDGLRCAEAVLQEAKG</sequence>
<evidence type="ECO:0000259" key="1">
    <source>
        <dbReference type="Pfam" id="PF21688"/>
    </source>
</evidence>
<dbReference type="EMBL" id="DWXG01000046">
    <property type="protein sequence ID" value="HJB98099.1"/>
    <property type="molecule type" value="Genomic_DNA"/>
</dbReference>
<dbReference type="SUPFAM" id="SSF51905">
    <property type="entry name" value="FAD/NAD(P)-binding domain"/>
    <property type="match status" value="1"/>
</dbReference>
<reference evidence="2" key="2">
    <citation type="submission" date="2021-04" db="EMBL/GenBank/DDBJ databases">
        <authorList>
            <person name="Gilroy R."/>
        </authorList>
    </citation>
    <scope>NUCLEOTIDE SEQUENCE</scope>
    <source>
        <strain evidence="2">CHK185-1770</strain>
    </source>
</reference>
<reference evidence="2" key="1">
    <citation type="journal article" date="2021" name="PeerJ">
        <title>Extensive microbial diversity within the chicken gut microbiome revealed by metagenomics and culture.</title>
        <authorList>
            <person name="Gilroy R."/>
            <person name="Ravi A."/>
            <person name="Getino M."/>
            <person name="Pursley I."/>
            <person name="Horton D.L."/>
            <person name="Alikhan N.F."/>
            <person name="Baker D."/>
            <person name="Gharbi K."/>
            <person name="Hall N."/>
            <person name="Watson M."/>
            <person name="Adriaenssens E.M."/>
            <person name="Foster-Nyarko E."/>
            <person name="Jarju S."/>
            <person name="Secka A."/>
            <person name="Antonio M."/>
            <person name="Oren A."/>
            <person name="Chaudhuri R.R."/>
            <person name="La Ragione R."/>
            <person name="Hildebrand F."/>
            <person name="Pallen M.J."/>
        </authorList>
    </citation>
    <scope>NUCLEOTIDE SEQUENCE</scope>
    <source>
        <strain evidence="2">CHK185-1770</strain>
    </source>
</reference>
<dbReference type="Gene3D" id="3.30.70.2700">
    <property type="match status" value="1"/>
</dbReference>
<dbReference type="PANTHER" id="PTHR42842">
    <property type="entry name" value="FAD/NAD(P)-BINDING OXIDOREDUCTASE"/>
    <property type="match status" value="1"/>
</dbReference>
<name>A0A9D2SF36_9FIRM</name>
<dbReference type="InterPro" id="IPR049516">
    <property type="entry name" value="FAD-depend_C"/>
</dbReference>
<gene>
    <name evidence="2" type="ORF">H9710_05910</name>
</gene>
<organism evidence="2 3">
    <name type="scientific">Candidatus Acutalibacter pullicola</name>
    <dbReference type="NCBI Taxonomy" id="2838417"/>
    <lineage>
        <taxon>Bacteria</taxon>
        <taxon>Bacillati</taxon>
        <taxon>Bacillota</taxon>
        <taxon>Clostridia</taxon>
        <taxon>Eubacteriales</taxon>
        <taxon>Acutalibacteraceae</taxon>
        <taxon>Acutalibacter</taxon>
    </lineage>
</organism>
<dbReference type="PIRSF" id="PIRSF038984">
    <property type="entry name" value="FAD_binding_protein"/>
    <property type="match status" value="1"/>
</dbReference>
<dbReference type="Gene3D" id="3.50.50.60">
    <property type="entry name" value="FAD/NAD(P)-binding domain"/>
    <property type="match status" value="2"/>
</dbReference>